<dbReference type="EMBL" id="JAFREP010000006">
    <property type="protein sequence ID" value="MBO1318571.1"/>
    <property type="molecule type" value="Genomic_DNA"/>
</dbReference>
<dbReference type="GO" id="GO:0005524">
    <property type="term" value="F:ATP binding"/>
    <property type="evidence" value="ECO:0007669"/>
    <property type="project" value="InterPro"/>
</dbReference>
<proteinExistence type="predicted"/>
<accession>A0A8J7U226</accession>
<dbReference type="AlphaFoldDB" id="A0A8J7U226"/>
<dbReference type="SUPFAM" id="SSF52540">
    <property type="entry name" value="P-loop containing nucleoside triphosphate hydrolases"/>
    <property type="match status" value="1"/>
</dbReference>
<dbReference type="Gene3D" id="3.40.50.300">
    <property type="entry name" value="P-loop containing nucleotide triphosphate hydrolases"/>
    <property type="match status" value="1"/>
</dbReference>
<reference evidence="2" key="1">
    <citation type="submission" date="2021-03" db="EMBL/GenBank/DDBJ databases">
        <authorList>
            <person name="Wang G."/>
        </authorList>
    </citation>
    <scope>NUCLEOTIDE SEQUENCE</scope>
    <source>
        <strain evidence="2">KCTC 12899</strain>
    </source>
</reference>
<dbReference type="InterPro" id="IPR003959">
    <property type="entry name" value="ATPase_AAA_core"/>
</dbReference>
<dbReference type="Pfam" id="PF00004">
    <property type="entry name" value="AAA"/>
    <property type="match status" value="1"/>
</dbReference>
<comment type="caution">
    <text evidence="2">The sequence shown here is derived from an EMBL/GenBank/DDBJ whole genome shotgun (WGS) entry which is preliminary data.</text>
</comment>
<sequence>MSSKSKGDRRPAFLNRLGREYSDRRKNLILLTGDTYGLFWSSVANHFLSLEQLFVRELSQKFNVVMMDIASGLRFPNKTTEAEVIRVSESTDGVSVPSNRIKSMQNMLAASAHNPLQALVLLQGIAEAFQRVRMLEEGVRPLCVLFKFGGALFPTGGYDRLSEIDRQRLVFFLNWVADPGFQESPELLILINHTKAEVNQKILALPNVAHVEISLPDERERAFFIEHFVDQNPGLRFAGGRKRFAADTAGLTLGNLNELMSVGLAEGNKITREQVVGEVNRIVQAQLGDIVKVTYPNHTPDDIIGNSATREIFTELFERCEDVETAVPAFIVSGPNGAGKTFQLEAFAAASGRVVIELAGIRGSYFGETDRFFELLRWHILTLGKILILVDEAHTAFGSIHGGATHSTEKRLAGNVIKMMGDPRFFGKVVWAMMTSRPDLLDPDIKSRAPVQVPIFDPEGEIRQTFLAEMFRRKKIEVAAGDWEPIMAKTDYYSARDYRNYTAEILATRRRRPGITPLEVLQRWSASRSINAQREFQMLIAAQHSSYPELLPERLRGWSDAELQQATDSLKARLT</sequence>
<feature type="domain" description="AAA+ ATPase" evidence="1">
    <location>
        <begin position="326"/>
        <end position="459"/>
    </location>
</feature>
<name>A0A8J7U226_9BACT</name>
<keyword evidence="4" id="KW-1185">Reference proteome</keyword>
<evidence type="ECO:0000259" key="1">
    <source>
        <dbReference type="SMART" id="SM00382"/>
    </source>
</evidence>
<dbReference type="SMART" id="SM00382">
    <property type="entry name" value="AAA"/>
    <property type="match status" value="1"/>
</dbReference>
<dbReference type="RefSeq" id="WP_207856501.1">
    <property type="nucleotide sequence ID" value="NZ_JAFREP010000002.1"/>
</dbReference>
<dbReference type="InterPro" id="IPR027417">
    <property type="entry name" value="P-loop_NTPase"/>
</dbReference>
<organism evidence="2 4">
    <name type="scientific">Acanthopleuribacter pedis</name>
    <dbReference type="NCBI Taxonomy" id="442870"/>
    <lineage>
        <taxon>Bacteria</taxon>
        <taxon>Pseudomonadati</taxon>
        <taxon>Acidobacteriota</taxon>
        <taxon>Holophagae</taxon>
        <taxon>Acanthopleuribacterales</taxon>
        <taxon>Acanthopleuribacteraceae</taxon>
        <taxon>Acanthopleuribacter</taxon>
    </lineage>
</organism>
<gene>
    <name evidence="2" type="ORF">J3U88_02245</name>
    <name evidence="3" type="ORF">J3U88_08885</name>
</gene>
<evidence type="ECO:0000313" key="4">
    <source>
        <dbReference type="Proteomes" id="UP000664417"/>
    </source>
</evidence>
<dbReference type="GO" id="GO:0016887">
    <property type="term" value="F:ATP hydrolysis activity"/>
    <property type="evidence" value="ECO:0007669"/>
    <property type="project" value="InterPro"/>
</dbReference>
<protein>
    <submittedName>
        <fullName evidence="2">AAA family ATPase</fullName>
    </submittedName>
</protein>
<dbReference type="InterPro" id="IPR003593">
    <property type="entry name" value="AAA+_ATPase"/>
</dbReference>
<evidence type="ECO:0000313" key="3">
    <source>
        <dbReference type="EMBL" id="MBO1318571.1"/>
    </source>
</evidence>
<dbReference type="Proteomes" id="UP000664417">
    <property type="component" value="Unassembled WGS sequence"/>
</dbReference>
<evidence type="ECO:0000313" key="2">
    <source>
        <dbReference type="EMBL" id="MBO1317264.1"/>
    </source>
</evidence>
<dbReference type="EMBL" id="JAFREP010000002">
    <property type="protein sequence ID" value="MBO1317264.1"/>
    <property type="molecule type" value="Genomic_DNA"/>
</dbReference>